<evidence type="ECO:0000256" key="5">
    <source>
        <dbReference type="ARBA" id="ARBA00022898"/>
    </source>
</evidence>
<sequence>MQPTLNFQEILSAEKQLAGVSHQTPVLTSRTLNQRAGCEVWLKCENLQRMGAFKFRGAYNRISRLTEEQKRRGVIAFSSGNHAQATALAAGLLGVPAVLCMPMDAPGVKVDATREYGAEVIFYDRFKEDREEVATRTATDRSLTLIPPYDHPHIMAGAGTAALELLREVPDLDSVIAPVGGGGLLSGTSVAAKGVRPQICVFGVEPETADDTRRSLQAGKRIAIPAPHTLADGLRVTIPGEATFPVIQQHAEKIVTVSEREIRAALRFALFRMKLVVEPSGAVPLAALLFRRLPRNLRRIGVIISGGNIDPSVLAEISQGE</sequence>
<evidence type="ECO:0000256" key="4">
    <source>
        <dbReference type="ARBA" id="ARBA00012096"/>
    </source>
</evidence>
<dbReference type="EMBL" id="FTOD01000015">
    <property type="protein sequence ID" value="SIT14725.1"/>
    <property type="molecule type" value="Genomic_DNA"/>
</dbReference>
<gene>
    <name evidence="10" type="ORF">SAMN05421790_11513</name>
</gene>
<dbReference type="GO" id="GO:0005524">
    <property type="term" value="F:ATP binding"/>
    <property type="evidence" value="ECO:0007669"/>
    <property type="project" value="TreeGrafter"/>
</dbReference>
<protein>
    <recommendedName>
        <fullName evidence="4">threonine ammonia-lyase</fullName>
        <ecNumber evidence="4">4.3.1.19</ecNumber>
    </recommendedName>
    <alternativeName>
        <fullName evidence="8">Threonine deaminase</fullName>
    </alternativeName>
</protein>
<dbReference type="CDD" id="cd01562">
    <property type="entry name" value="Thr-dehyd"/>
    <property type="match status" value="1"/>
</dbReference>
<dbReference type="GO" id="GO:0003941">
    <property type="term" value="F:L-serine ammonia-lyase activity"/>
    <property type="evidence" value="ECO:0007669"/>
    <property type="project" value="TreeGrafter"/>
</dbReference>
<accession>A0A1N7PVZ8</accession>
<evidence type="ECO:0000256" key="3">
    <source>
        <dbReference type="ARBA" id="ARBA00010869"/>
    </source>
</evidence>
<comment type="catalytic activity">
    <reaction evidence="1">
        <text>L-threonine = 2-oxobutanoate + NH4(+)</text>
        <dbReference type="Rhea" id="RHEA:22108"/>
        <dbReference type="ChEBI" id="CHEBI:16763"/>
        <dbReference type="ChEBI" id="CHEBI:28938"/>
        <dbReference type="ChEBI" id="CHEBI:57926"/>
        <dbReference type="EC" id="4.3.1.19"/>
    </reaction>
</comment>
<evidence type="ECO:0000313" key="11">
    <source>
        <dbReference type="Proteomes" id="UP000186795"/>
    </source>
</evidence>
<dbReference type="GO" id="GO:0004794">
    <property type="term" value="F:threonine deaminase activity"/>
    <property type="evidence" value="ECO:0007669"/>
    <property type="project" value="UniProtKB-EC"/>
</dbReference>
<feature type="domain" description="Tryptophan synthase beta chain-like PALP" evidence="9">
    <location>
        <begin position="23"/>
        <end position="306"/>
    </location>
</feature>
<dbReference type="PANTHER" id="PTHR43050">
    <property type="entry name" value="SERINE / THREONINE RACEMASE FAMILY MEMBER"/>
    <property type="match status" value="1"/>
</dbReference>
<dbReference type="Proteomes" id="UP000186795">
    <property type="component" value="Unassembled WGS sequence"/>
</dbReference>
<evidence type="ECO:0000256" key="8">
    <source>
        <dbReference type="ARBA" id="ARBA00031427"/>
    </source>
</evidence>
<evidence type="ECO:0000313" key="10">
    <source>
        <dbReference type="EMBL" id="SIT14725.1"/>
    </source>
</evidence>
<dbReference type="InterPro" id="IPR036052">
    <property type="entry name" value="TrpB-like_PALP_sf"/>
</dbReference>
<dbReference type="SUPFAM" id="SSF53686">
    <property type="entry name" value="Tryptophan synthase beta subunit-like PLP-dependent enzymes"/>
    <property type="match status" value="1"/>
</dbReference>
<dbReference type="PANTHER" id="PTHR43050:SF1">
    <property type="entry name" value="SERINE RACEMASE"/>
    <property type="match status" value="1"/>
</dbReference>
<evidence type="ECO:0000256" key="2">
    <source>
        <dbReference type="ARBA" id="ARBA00001933"/>
    </source>
</evidence>
<dbReference type="GO" id="GO:0030378">
    <property type="term" value="F:serine racemase activity"/>
    <property type="evidence" value="ECO:0007669"/>
    <property type="project" value="TreeGrafter"/>
</dbReference>
<keyword evidence="11" id="KW-1185">Reference proteome</keyword>
<reference evidence="11" key="1">
    <citation type="submission" date="2017-01" db="EMBL/GenBank/DDBJ databases">
        <authorList>
            <person name="Varghese N."/>
            <person name="Submissions S."/>
        </authorList>
    </citation>
    <scope>NUCLEOTIDE SEQUENCE [LARGE SCALE GENOMIC DNA]</scope>
    <source>
        <strain evidence="11">DSM 45196</strain>
    </source>
</reference>
<keyword evidence="5" id="KW-0663">Pyridoxal phosphate</keyword>
<dbReference type="RefSeq" id="WP_009711115.1">
    <property type="nucleotide sequence ID" value="NZ_CP048103.1"/>
</dbReference>
<keyword evidence="6 10" id="KW-0456">Lyase</keyword>
<comment type="similarity">
    <text evidence="3">Belongs to the serine/threonine dehydratase family.</text>
</comment>
<evidence type="ECO:0000259" key="9">
    <source>
        <dbReference type="Pfam" id="PF00291"/>
    </source>
</evidence>
<dbReference type="AlphaFoldDB" id="A0A1N7PVZ8"/>
<proteinExistence type="inferred from homology"/>
<dbReference type="Pfam" id="PF00291">
    <property type="entry name" value="PALP"/>
    <property type="match status" value="1"/>
</dbReference>
<dbReference type="EC" id="4.3.1.19" evidence="4"/>
<dbReference type="GO" id="GO:0000287">
    <property type="term" value="F:magnesium ion binding"/>
    <property type="evidence" value="ECO:0007669"/>
    <property type="project" value="TreeGrafter"/>
</dbReference>
<dbReference type="FunFam" id="3.40.50.1100:FF:000007">
    <property type="entry name" value="L-threonine dehydratase catabolic TdcB"/>
    <property type="match status" value="1"/>
</dbReference>
<dbReference type="OrthoDB" id="9811476at2"/>
<comment type="function">
    <text evidence="7">Catalyzes the anaerobic formation of alpha-ketobutyrate and ammonia from threonine in a two-step reaction. The first step involved a dehydration of threonine and a production of enamine intermediates (aminocrotonate), which tautomerizes to its imine form (iminobutyrate). Both intermediates are unstable and short-lived. The second step is the nonenzymatic hydrolysis of the enamine/imine intermediates to form 2-ketobutyrate and free ammonia. In the low water environment of the cell, the second step is accelerated by RidA.</text>
</comment>
<evidence type="ECO:0000256" key="1">
    <source>
        <dbReference type="ARBA" id="ARBA00001274"/>
    </source>
</evidence>
<dbReference type="GO" id="GO:0018114">
    <property type="term" value="F:threonine racemase activity"/>
    <property type="evidence" value="ECO:0007669"/>
    <property type="project" value="TreeGrafter"/>
</dbReference>
<dbReference type="Gene3D" id="3.40.50.1100">
    <property type="match status" value="2"/>
</dbReference>
<evidence type="ECO:0000256" key="6">
    <source>
        <dbReference type="ARBA" id="ARBA00023239"/>
    </source>
</evidence>
<dbReference type="FunFam" id="3.40.50.1100:FF:000005">
    <property type="entry name" value="Threonine dehydratase catabolic"/>
    <property type="match status" value="1"/>
</dbReference>
<evidence type="ECO:0000256" key="7">
    <source>
        <dbReference type="ARBA" id="ARBA00025527"/>
    </source>
</evidence>
<dbReference type="GO" id="GO:0030170">
    <property type="term" value="F:pyridoxal phosphate binding"/>
    <property type="evidence" value="ECO:0007669"/>
    <property type="project" value="TreeGrafter"/>
</dbReference>
<name>A0A1N7PVZ8_9BACL</name>
<dbReference type="InterPro" id="IPR001926">
    <property type="entry name" value="TrpB-like_PALP"/>
</dbReference>
<dbReference type="GO" id="GO:0070179">
    <property type="term" value="P:D-serine biosynthetic process"/>
    <property type="evidence" value="ECO:0007669"/>
    <property type="project" value="TreeGrafter"/>
</dbReference>
<comment type="cofactor">
    <cofactor evidence="2">
        <name>pyridoxal 5'-phosphate</name>
        <dbReference type="ChEBI" id="CHEBI:597326"/>
    </cofactor>
</comment>
<organism evidence="10 11">
    <name type="scientific">Kroppenstedtia eburnea</name>
    <dbReference type="NCBI Taxonomy" id="714067"/>
    <lineage>
        <taxon>Bacteria</taxon>
        <taxon>Bacillati</taxon>
        <taxon>Bacillota</taxon>
        <taxon>Bacilli</taxon>
        <taxon>Bacillales</taxon>
        <taxon>Thermoactinomycetaceae</taxon>
        <taxon>Kroppenstedtia</taxon>
    </lineage>
</organism>